<comment type="caution">
    <text evidence="2">The sequence shown here is derived from an EMBL/GenBank/DDBJ whole genome shotgun (WGS) entry which is preliminary data.</text>
</comment>
<evidence type="ECO:0000313" key="3">
    <source>
        <dbReference type="Proteomes" id="UP001392437"/>
    </source>
</evidence>
<accession>A0AAW0QXV9</accession>
<dbReference type="AlphaFoldDB" id="A0AAW0QXV9"/>
<protein>
    <recommendedName>
        <fullName evidence="4">Mesaconyl-C4-CoA hydratase</fullName>
    </recommendedName>
</protein>
<evidence type="ECO:0000313" key="2">
    <source>
        <dbReference type="EMBL" id="KAK8115220.1"/>
    </source>
</evidence>
<dbReference type="Proteomes" id="UP001392437">
    <property type="component" value="Unassembled WGS sequence"/>
</dbReference>
<dbReference type="PANTHER" id="PTHR28152:SF1">
    <property type="entry name" value="HYDROXYACYL-THIOESTER DEHYDRATASE TYPE 2, MITOCHONDRIAL"/>
    <property type="match status" value="1"/>
</dbReference>
<proteinExistence type="predicted"/>
<dbReference type="InterPro" id="IPR029069">
    <property type="entry name" value="HotDog_dom_sf"/>
</dbReference>
<sequence length="458" mass="51233">MAATRHSALARCGRHLPRLYHHEHRGFHSSPISIVRQQQPQRGFSSSRSLASPVLLSNTNIQDIRADLLERPEQLTFDTLSPTPSFLLDVSLADYLGVSPSKANRFAGLRPEPRYPWSSAAVSAGTEEEDDAAAAAAAAAGGGAPADPYATLKQGYHLIHFPLALPPSRLCPDGTDPYHSPGLGWDQVFARRMWAGGRIEFDHQRPLRLQPQLPGERILDVDVRGPPGEEKLFVNVLREYDWARPRLSFNHKTKENELAPTKASLEGRKGSVVEVRTLVFLRKEEEQKVHARSESSIDTAKLIKVPFEPTFKLSLVPDRTLLFHFSALSYNAHLIHLDERYSQDVEGRPGLLVHGPLCLILMLKVLRRSHRERQAKKKEANNNNSNNKEKTKKSSSDEENEELLVSKIEYRNLAPLYVGDRMTVCVRSPNGTGHAQRHDVWIENQHGGLCVKGTVVTV</sequence>
<evidence type="ECO:0000256" key="1">
    <source>
        <dbReference type="SAM" id="MobiDB-lite"/>
    </source>
</evidence>
<evidence type="ECO:0008006" key="4">
    <source>
        <dbReference type="Google" id="ProtNLM"/>
    </source>
</evidence>
<reference evidence="2 3" key="1">
    <citation type="submission" date="2023-01" db="EMBL/GenBank/DDBJ databases">
        <title>Analysis of 21 Apiospora genomes using comparative genomics revels a genus with tremendous synthesis potential of carbohydrate active enzymes and secondary metabolites.</title>
        <authorList>
            <person name="Sorensen T."/>
        </authorList>
    </citation>
    <scope>NUCLEOTIDE SEQUENCE [LARGE SCALE GENOMIC DNA]</scope>
    <source>
        <strain evidence="2 3">CBS 117206</strain>
    </source>
</reference>
<organism evidence="2 3">
    <name type="scientific">Apiospora kogelbergensis</name>
    <dbReference type="NCBI Taxonomy" id="1337665"/>
    <lineage>
        <taxon>Eukaryota</taxon>
        <taxon>Fungi</taxon>
        <taxon>Dikarya</taxon>
        <taxon>Ascomycota</taxon>
        <taxon>Pezizomycotina</taxon>
        <taxon>Sordariomycetes</taxon>
        <taxon>Xylariomycetidae</taxon>
        <taxon>Amphisphaeriales</taxon>
        <taxon>Apiosporaceae</taxon>
        <taxon>Apiospora</taxon>
    </lineage>
</organism>
<dbReference type="EMBL" id="JAQQWP010000006">
    <property type="protein sequence ID" value="KAK8115220.1"/>
    <property type="molecule type" value="Genomic_DNA"/>
</dbReference>
<name>A0AAW0QXV9_9PEZI</name>
<dbReference type="GO" id="GO:0005739">
    <property type="term" value="C:mitochondrion"/>
    <property type="evidence" value="ECO:0007669"/>
    <property type="project" value="TreeGrafter"/>
</dbReference>
<dbReference type="PANTHER" id="PTHR28152">
    <property type="entry name" value="HYDROXYACYL-THIOESTER DEHYDRATASE TYPE 2, MITOCHONDRIAL"/>
    <property type="match status" value="1"/>
</dbReference>
<gene>
    <name evidence="2" type="ORF">PG999_007289</name>
</gene>
<feature type="region of interest" description="Disordered" evidence="1">
    <location>
        <begin position="371"/>
        <end position="400"/>
    </location>
</feature>
<dbReference type="GO" id="GO:0019171">
    <property type="term" value="F:(3R)-hydroxyacyl-[acyl-carrier-protein] dehydratase activity"/>
    <property type="evidence" value="ECO:0007669"/>
    <property type="project" value="TreeGrafter"/>
</dbReference>
<keyword evidence="3" id="KW-1185">Reference proteome</keyword>
<feature type="compositionally biased region" description="Basic and acidic residues" evidence="1">
    <location>
        <begin position="387"/>
        <end position="396"/>
    </location>
</feature>
<dbReference type="InterPro" id="IPR052741">
    <property type="entry name" value="Mitochondrial_HTD2"/>
</dbReference>
<dbReference type="SUPFAM" id="SSF54637">
    <property type="entry name" value="Thioesterase/thiol ester dehydrase-isomerase"/>
    <property type="match status" value="1"/>
</dbReference>
<dbReference type="Gene3D" id="3.10.129.10">
    <property type="entry name" value="Hotdog Thioesterase"/>
    <property type="match status" value="1"/>
</dbReference>